<dbReference type="GO" id="GO:0009908">
    <property type="term" value="P:flower development"/>
    <property type="evidence" value="ECO:0007669"/>
    <property type="project" value="UniProtKB-KW"/>
</dbReference>
<dbReference type="EMBL" id="PDCK01000040">
    <property type="protein sequence ID" value="PRQ49641.1"/>
    <property type="molecule type" value="Genomic_DNA"/>
</dbReference>
<dbReference type="STRING" id="74649.A0A2P6RTA6"/>
<comment type="similarity">
    <text evidence="1 5">Belongs to the Frigida family.</text>
</comment>
<evidence type="ECO:0000313" key="7">
    <source>
        <dbReference type="Proteomes" id="UP000238479"/>
    </source>
</evidence>
<dbReference type="AlphaFoldDB" id="A0A2P6RTA6"/>
<dbReference type="Proteomes" id="UP000238479">
    <property type="component" value="Chromosome 2"/>
</dbReference>
<sequence length="196" mass="22351">MGLSTHVGPHLKENAKNLASQWKEKLRGDTENSLESLGCLLFIAVYELLGTLHEDEIVMLLRRVSQHKQSLELCQTHGFADYIPDFIRKLIEKKPLMEAVRSICAFKLFDKLPPVPLLKEYVDDVMMCSEVICGSQMIPDEKDKALNGKIADLRAAIQCIKNYDLESEYPSKTVELQIIQLEMLKEKWRSLASTQS</sequence>
<dbReference type="Pfam" id="PF07899">
    <property type="entry name" value="Frigida"/>
    <property type="match status" value="1"/>
</dbReference>
<dbReference type="GO" id="GO:0030154">
    <property type="term" value="P:cell differentiation"/>
    <property type="evidence" value="ECO:0007669"/>
    <property type="project" value="UniProtKB-KW"/>
</dbReference>
<organism evidence="6 7">
    <name type="scientific">Rosa chinensis</name>
    <name type="common">China rose</name>
    <dbReference type="NCBI Taxonomy" id="74649"/>
    <lineage>
        <taxon>Eukaryota</taxon>
        <taxon>Viridiplantae</taxon>
        <taxon>Streptophyta</taxon>
        <taxon>Embryophyta</taxon>
        <taxon>Tracheophyta</taxon>
        <taxon>Spermatophyta</taxon>
        <taxon>Magnoliopsida</taxon>
        <taxon>eudicotyledons</taxon>
        <taxon>Gunneridae</taxon>
        <taxon>Pentapetalae</taxon>
        <taxon>rosids</taxon>
        <taxon>fabids</taxon>
        <taxon>Rosales</taxon>
        <taxon>Rosaceae</taxon>
        <taxon>Rosoideae</taxon>
        <taxon>Rosoideae incertae sedis</taxon>
        <taxon>Rosa</taxon>
    </lineage>
</organism>
<dbReference type="Gramene" id="PRQ49641">
    <property type="protein sequence ID" value="PRQ49641"/>
    <property type="gene ID" value="RchiOBHm_Chr2g0124181"/>
</dbReference>
<name>A0A2P6RTA6_ROSCH</name>
<proteinExistence type="inferred from homology"/>
<accession>A0A2P6RTA6</accession>
<dbReference type="PANTHER" id="PTHR31791">
    <property type="entry name" value="FRIGIDA-LIKE PROTEIN 3-RELATED"/>
    <property type="match status" value="1"/>
</dbReference>
<keyword evidence="7" id="KW-1185">Reference proteome</keyword>
<keyword evidence="3 5" id="KW-0221">Differentiation</keyword>
<evidence type="ECO:0000256" key="5">
    <source>
        <dbReference type="RuleBase" id="RU364012"/>
    </source>
</evidence>
<dbReference type="InterPro" id="IPR012474">
    <property type="entry name" value="Frigida"/>
</dbReference>
<dbReference type="OrthoDB" id="1194450at2759"/>
<evidence type="ECO:0000256" key="4">
    <source>
        <dbReference type="ARBA" id="ARBA00023089"/>
    </source>
</evidence>
<evidence type="ECO:0000256" key="2">
    <source>
        <dbReference type="ARBA" id="ARBA00022473"/>
    </source>
</evidence>
<evidence type="ECO:0000256" key="3">
    <source>
        <dbReference type="ARBA" id="ARBA00022782"/>
    </source>
</evidence>
<evidence type="ECO:0000313" key="6">
    <source>
        <dbReference type="EMBL" id="PRQ49641.1"/>
    </source>
</evidence>
<comment type="caution">
    <text evidence="6">The sequence shown here is derived from an EMBL/GenBank/DDBJ whole genome shotgun (WGS) entry which is preliminary data.</text>
</comment>
<gene>
    <name evidence="6" type="ORF">RchiOBHm_Chr2g0124181</name>
</gene>
<evidence type="ECO:0000256" key="1">
    <source>
        <dbReference type="ARBA" id="ARBA00008956"/>
    </source>
</evidence>
<keyword evidence="4 5" id="KW-0287">Flowering</keyword>
<keyword evidence="2 5" id="KW-0217">Developmental protein</keyword>
<reference evidence="6 7" key="1">
    <citation type="journal article" date="2018" name="Nat. Genet.">
        <title>The Rosa genome provides new insights in the design of modern roses.</title>
        <authorList>
            <person name="Bendahmane M."/>
        </authorList>
    </citation>
    <scope>NUCLEOTIDE SEQUENCE [LARGE SCALE GENOMIC DNA]</scope>
    <source>
        <strain evidence="7">cv. Old Blush</strain>
    </source>
</reference>
<dbReference type="PANTHER" id="PTHR31791:SF70">
    <property type="entry name" value="FRIGIDA-LIKE PROTEIN"/>
    <property type="match status" value="1"/>
</dbReference>
<protein>
    <recommendedName>
        <fullName evidence="5">FRIGIDA-like protein</fullName>
    </recommendedName>
</protein>